<evidence type="ECO:0000313" key="2">
    <source>
        <dbReference type="Proteomes" id="UP001139485"/>
    </source>
</evidence>
<keyword evidence="1" id="KW-0547">Nucleotide-binding</keyword>
<protein>
    <submittedName>
        <fullName evidence="1">ATP-binding protein</fullName>
    </submittedName>
</protein>
<dbReference type="RefSeq" id="WP_250827153.1">
    <property type="nucleotide sequence ID" value="NZ_JAMOIL010000010.1"/>
</dbReference>
<dbReference type="InterPro" id="IPR027417">
    <property type="entry name" value="P-loop_NTPase"/>
</dbReference>
<comment type="caution">
    <text evidence="1">The sequence shown here is derived from an EMBL/GenBank/DDBJ whole genome shotgun (WGS) entry which is preliminary data.</text>
</comment>
<gene>
    <name evidence="1" type="ORF">M8330_09670</name>
</gene>
<evidence type="ECO:0000313" key="1">
    <source>
        <dbReference type="EMBL" id="MCM0620561.1"/>
    </source>
</evidence>
<dbReference type="Proteomes" id="UP001139485">
    <property type="component" value="Unassembled WGS sequence"/>
</dbReference>
<dbReference type="SUPFAM" id="SSF52540">
    <property type="entry name" value="P-loop containing nucleoside triphosphate hydrolases"/>
    <property type="match status" value="1"/>
</dbReference>
<name>A0A9X2D724_9ACTN</name>
<organism evidence="1 2">
    <name type="scientific">Nocardioides bruguierae</name>
    <dbReference type="NCBI Taxonomy" id="2945102"/>
    <lineage>
        <taxon>Bacteria</taxon>
        <taxon>Bacillati</taxon>
        <taxon>Actinomycetota</taxon>
        <taxon>Actinomycetes</taxon>
        <taxon>Propionibacteriales</taxon>
        <taxon>Nocardioidaceae</taxon>
        <taxon>Nocardioides</taxon>
    </lineage>
</organism>
<dbReference type="EMBL" id="JAMOIL010000010">
    <property type="protein sequence ID" value="MCM0620561.1"/>
    <property type="molecule type" value="Genomic_DNA"/>
</dbReference>
<sequence>MISGVTAGSRTPLLMGRNRELARIEAAAREGRPVLVRGRAGVGVSAVLQEVARRLEVSGRRPGRGAGSPWAEVGTDVDITPASARDLIPLAARRGTSLVVDDADLCSPEELRLLAETAWRSSVSLVLGAHADVPLVSQDPSASVIDLDGLDRASVAHLASSLRGEVLDADGGAAACLQRACAGNPGRLTALLDLPEIDDLLVRAADTEDPEELAPEFAGLLERSVLARVGALTLAGQTALAVVLVAGPHAPLALVQGAAGHDGLDEVLASGLLVQVDAETPEPRHGAVGRLLTHTLPWQLRAEAQRLLGVAAERTGLALVRSLPSAVTATWPA</sequence>
<reference evidence="1" key="1">
    <citation type="submission" date="2022-05" db="EMBL/GenBank/DDBJ databases">
        <authorList>
            <person name="Tuo L."/>
        </authorList>
    </citation>
    <scope>NUCLEOTIDE SEQUENCE</scope>
    <source>
        <strain evidence="1">BSK12Z-4</strain>
    </source>
</reference>
<proteinExistence type="predicted"/>
<accession>A0A9X2D724</accession>
<dbReference type="AlphaFoldDB" id="A0A9X2D724"/>
<keyword evidence="2" id="KW-1185">Reference proteome</keyword>
<keyword evidence="1" id="KW-0067">ATP-binding</keyword>
<dbReference type="GO" id="GO:0005524">
    <property type="term" value="F:ATP binding"/>
    <property type="evidence" value="ECO:0007669"/>
    <property type="project" value="UniProtKB-KW"/>
</dbReference>